<evidence type="ECO:0000313" key="3">
    <source>
        <dbReference type="Proteomes" id="UP000027982"/>
    </source>
</evidence>
<name>A0A068NK35_FIMGI</name>
<dbReference type="EMBL" id="CP007139">
    <property type="protein sequence ID" value="AIE83822.1"/>
    <property type="molecule type" value="Genomic_DNA"/>
</dbReference>
<dbReference type="PANTHER" id="PTHR47197:SF3">
    <property type="entry name" value="DIHYDRO-HEME D1 DEHYDROGENASE"/>
    <property type="match status" value="1"/>
</dbReference>
<dbReference type="SUPFAM" id="SSF53649">
    <property type="entry name" value="Alkaline phosphatase-like"/>
    <property type="match status" value="1"/>
</dbReference>
<dbReference type="Proteomes" id="UP000027982">
    <property type="component" value="Chromosome"/>
</dbReference>
<dbReference type="Pfam" id="PF04185">
    <property type="entry name" value="Phosphoesterase"/>
    <property type="match status" value="1"/>
</dbReference>
<accession>A0A068NK35</accession>
<proteinExistence type="predicted"/>
<dbReference type="Gene3D" id="3.40.720.10">
    <property type="entry name" value="Alkaline Phosphatase, subunit A"/>
    <property type="match status" value="2"/>
</dbReference>
<dbReference type="InterPro" id="IPR015943">
    <property type="entry name" value="WD40/YVTN_repeat-like_dom_sf"/>
</dbReference>
<dbReference type="SUPFAM" id="SSF75011">
    <property type="entry name" value="3-carboxy-cis,cis-mucoante lactonizing enzyme"/>
    <property type="match status" value="1"/>
</dbReference>
<dbReference type="InterPro" id="IPR019405">
    <property type="entry name" value="Lactonase_7-beta_prop"/>
</dbReference>
<keyword evidence="1" id="KW-0378">Hydrolase</keyword>
<gene>
    <name evidence="2" type="ORF">OP10G_0454</name>
</gene>
<sequence length="750" mass="82075">MPGDMPANILFVDGGRKALVNTCGFHDHSLNLVDIERGVVTQTQDFDRSWMGLTKVGDSILVSGGSVENASKREAIHQVRLAGWRLERMDGISLPSRIAGKDQFVSALLAGPHGIYTINIQTDEVMLMTPAGVAGPSVTVGYRPYAAVLSPDGNDLAVSNWGDRSVWILDAQSLAVKQKIAVQSHPTGLAYAADGRLFVTNAGSNTVSVVESGRVKETVRTGVDPTNKLGATPVAIALAPDGKRAYVANAGDNCVAVLDISRRGATRLTGFIPTERYPTAVAVTPNGKRLLVATAKGFYGPNAGPGVDLEGPGVRGQDYKDLFRYIGNQMAGRLAIVDVPGDKKLAEYSRQVFENSPAGAAAAATARERKKIEQGAFSKIKHVIYVIRENRTYDQVLGDLAKGNGDPHLTIFGENVTPNGHKIANTFTLFDNLYTNGDVSQTGHQWTDAAYANDYAEKQWMLNYSRKGEVRSDTRLTSSPGEYLWTLARKKGLFARVYGEYVSMQEDHGSAEDPELKRDPEKFGFSATFEKIFARDGRDTEKVADFLNEMHVAERTGKWPALMVMALPEDHTHGFSAGQYSPYAMIANNDWAIGQLIDAVSHSPFWKNTAIFIIQDDAQDGPDHVDSHRTVGYVVSPYVRRGAVDHTMYSTASMLRTMELMLGLPPMTEYDAKATPMHAAFTVSPNFSPFTVEPPRVSVDERNPSRTALARRSSKLDFSDIDRADFDQLNRLLWDGYRPGQPYPGTHHAR</sequence>
<dbReference type="PANTHER" id="PTHR47197">
    <property type="entry name" value="PROTEIN NIRF"/>
    <property type="match status" value="1"/>
</dbReference>
<dbReference type="KEGG" id="fgi:OP10G_0454"/>
<dbReference type="Gene3D" id="2.130.10.10">
    <property type="entry name" value="YVTN repeat-like/Quinoprotein amine dehydrogenase"/>
    <property type="match status" value="1"/>
</dbReference>
<protein>
    <submittedName>
        <fullName evidence="2">40-residue YVTN family beta-propeller repeat-containing protein</fullName>
    </submittedName>
</protein>
<dbReference type="HOGENOM" id="CLU_012789_0_0_0"/>
<evidence type="ECO:0000256" key="1">
    <source>
        <dbReference type="ARBA" id="ARBA00022801"/>
    </source>
</evidence>
<organism evidence="2 3">
    <name type="scientific">Fimbriimonas ginsengisoli Gsoil 348</name>
    <dbReference type="NCBI Taxonomy" id="661478"/>
    <lineage>
        <taxon>Bacteria</taxon>
        <taxon>Bacillati</taxon>
        <taxon>Armatimonadota</taxon>
        <taxon>Fimbriimonadia</taxon>
        <taxon>Fimbriimonadales</taxon>
        <taxon>Fimbriimonadaceae</taxon>
        <taxon>Fimbriimonas</taxon>
    </lineage>
</organism>
<dbReference type="InterPro" id="IPR007312">
    <property type="entry name" value="Phosphoesterase"/>
</dbReference>
<dbReference type="Pfam" id="PF10282">
    <property type="entry name" value="Lactonase"/>
    <property type="match status" value="1"/>
</dbReference>
<dbReference type="eggNOG" id="COG3391">
    <property type="taxonomic scope" value="Bacteria"/>
</dbReference>
<dbReference type="InterPro" id="IPR051200">
    <property type="entry name" value="Host-pathogen_enzymatic-act"/>
</dbReference>
<evidence type="ECO:0000313" key="2">
    <source>
        <dbReference type="EMBL" id="AIE83822.1"/>
    </source>
</evidence>
<dbReference type="InterPro" id="IPR017850">
    <property type="entry name" value="Alkaline_phosphatase_core_sf"/>
</dbReference>
<dbReference type="STRING" id="661478.OP10G_0454"/>
<dbReference type="AlphaFoldDB" id="A0A068NK35"/>
<reference evidence="2 3" key="1">
    <citation type="journal article" date="2014" name="PLoS ONE">
        <title>The first complete genome sequence of the class fimbriimonadia in the phylum armatimonadetes.</title>
        <authorList>
            <person name="Hu Z.Y."/>
            <person name="Wang Y.Z."/>
            <person name="Im W.T."/>
            <person name="Wang S.Y."/>
            <person name="Zhao G.P."/>
            <person name="Zheng H.J."/>
            <person name="Quan Z.X."/>
        </authorList>
    </citation>
    <scope>NUCLEOTIDE SEQUENCE [LARGE SCALE GENOMIC DNA]</scope>
    <source>
        <strain evidence="2">Gsoil 348</strain>
    </source>
</reference>
<dbReference type="GO" id="GO:0016788">
    <property type="term" value="F:hydrolase activity, acting on ester bonds"/>
    <property type="evidence" value="ECO:0007669"/>
    <property type="project" value="InterPro"/>
</dbReference>
<keyword evidence="3" id="KW-1185">Reference proteome</keyword>